<name>A0A2U2I5Y9_9BURK</name>
<dbReference type="RefSeq" id="WP_106756021.1">
    <property type="nucleotide sequence ID" value="NZ_PXWF02000042.1"/>
</dbReference>
<gene>
    <name evidence="1" type="ORF">C7C56_003030</name>
</gene>
<proteinExistence type="predicted"/>
<accession>A0A2U2I5Y9</accession>
<evidence type="ECO:0000313" key="1">
    <source>
        <dbReference type="EMBL" id="PWF55166.1"/>
    </source>
</evidence>
<dbReference type="Proteomes" id="UP000241421">
    <property type="component" value="Unassembled WGS sequence"/>
</dbReference>
<reference evidence="1 2" key="1">
    <citation type="submission" date="2018-04" db="EMBL/GenBank/DDBJ databases">
        <title>Massilia violaceinigra sp. nov., a novel purple-pigmented bacterium isolated from Tianshan glacier, Xinjiang, China.</title>
        <authorList>
            <person name="Wang H."/>
        </authorList>
    </citation>
    <scope>NUCLEOTIDE SEQUENCE [LARGE SCALE GENOMIC DNA]</scope>
    <source>
        <strain evidence="1 2">B448-2</strain>
    </source>
</reference>
<keyword evidence="2" id="KW-1185">Reference proteome</keyword>
<protein>
    <submittedName>
        <fullName evidence="1">Uncharacterized protein</fullName>
    </submittedName>
</protein>
<dbReference type="AlphaFoldDB" id="A0A2U2I5Y9"/>
<organism evidence="1 2">
    <name type="scientific">Massilia glaciei</name>
    <dbReference type="NCBI Taxonomy" id="1524097"/>
    <lineage>
        <taxon>Bacteria</taxon>
        <taxon>Pseudomonadati</taxon>
        <taxon>Pseudomonadota</taxon>
        <taxon>Betaproteobacteria</taxon>
        <taxon>Burkholderiales</taxon>
        <taxon>Oxalobacteraceae</taxon>
        <taxon>Telluria group</taxon>
        <taxon>Massilia</taxon>
    </lineage>
</organism>
<comment type="caution">
    <text evidence="1">The sequence shown here is derived from an EMBL/GenBank/DDBJ whole genome shotgun (WGS) entry which is preliminary data.</text>
</comment>
<dbReference type="EMBL" id="PXWF02000042">
    <property type="protein sequence ID" value="PWF55166.1"/>
    <property type="molecule type" value="Genomic_DNA"/>
</dbReference>
<sequence>MSRDDDDDWFAVIAGGGRPLAAPATIQEAQLVRDAILALHAQAAAPGGEHAGLERLRARLAAEGLLDQPEPVSWSKRLPLALAAMLVAGIGLSLTVMPQLPGTTPGDDAPMRGSSSAQLVLLADPQQAAVILDAQLAKLGVSADATDLGDAVVIEAFVPSQVEPQVNALLKQYQVRVGNNGHLLLRLQRAR</sequence>
<evidence type="ECO:0000313" key="2">
    <source>
        <dbReference type="Proteomes" id="UP000241421"/>
    </source>
</evidence>